<evidence type="ECO:0000313" key="13">
    <source>
        <dbReference type="Proteomes" id="UP000283360"/>
    </source>
</evidence>
<dbReference type="CDD" id="cd04590">
    <property type="entry name" value="CBS_pair_CorC_HlyC_assoc"/>
    <property type="match status" value="1"/>
</dbReference>
<evidence type="ECO:0000313" key="14">
    <source>
        <dbReference type="Proteomes" id="UP000284579"/>
    </source>
</evidence>
<evidence type="ECO:0000313" key="10">
    <source>
        <dbReference type="EMBL" id="RHF81700.1"/>
    </source>
</evidence>
<dbReference type="InterPro" id="IPR036318">
    <property type="entry name" value="FAD-bd_PCMH-like_sf"/>
</dbReference>
<keyword evidence="1" id="KW-0677">Repeat</keyword>
<dbReference type="PANTHER" id="PTHR22777:SF17">
    <property type="entry name" value="UPF0053 PROTEIN SLL0260"/>
    <property type="match status" value="1"/>
</dbReference>
<dbReference type="SUPFAM" id="SSF54631">
    <property type="entry name" value="CBS-domain pair"/>
    <property type="match status" value="1"/>
</dbReference>
<evidence type="ECO:0000256" key="2">
    <source>
        <dbReference type="ARBA" id="ARBA00023122"/>
    </source>
</evidence>
<evidence type="ECO:0000313" key="12">
    <source>
        <dbReference type="Proteomes" id="UP000095727"/>
    </source>
</evidence>
<dbReference type="EMBL" id="CYXR01000010">
    <property type="protein sequence ID" value="CUM94135.1"/>
    <property type="molecule type" value="Genomic_DNA"/>
</dbReference>
<dbReference type="Pfam" id="PF03471">
    <property type="entry name" value="CorC_HlyC"/>
    <property type="match status" value="1"/>
</dbReference>
<reference evidence="13 14" key="2">
    <citation type="submission" date="2018-08" db="EMBL/GenBank/DDBJ databases">
        <title>A genome reference for cultivated species of the human gut microbiota.</title>
        <authorList>
            <person name="Zou Y."/>
            <person name="Xue W."/>
            <person name="Luo G."/>
        </authorList>
    </citation>
    <scope>NUCLEOTIDE SEQUENCE [LARGE SCALE GENOMIC DNA]</scope>
    <source>
        <strain evidence="9 15">AF16-31</strain>
        <strain evidence="8 13">AF18-12LB</strain>
        <strain evidence="10 14">AM23-3</strain>
    </source>
</reference>
<evidence type="ECO:0000313" key="7">
    <source>
        <dbReference type="EMBL" id="NUN86760.1"/>
    </source>
</evidence>
<dbReference type="SMART" id="SM01091">
    <property type="entry name" value="CorC_HlyC"/>
    <property type="match status" value="1"/>
</dbReference>
<dbReference type="Gene3D" id="3.30.465.10">
    <property type="match status" value="1"/>
</dbReference>
<dbReference type="AlphaFoldDB" id="A0A173XZ71"/>
<name>A0A173XZ71_9FIRM</name>
<organism evidence="6 11">
    <name type="scientific">Coprococcus comes</name>
    <dbReference type="NCBI Taxonomy" id="410072"/>
    <lineage>
        <taxon>Bacteria</taxon>
        <taxon>Bacillati</taxon>
        <taxon>Bacillota</taxon>
        <taxon>Clostridia</taxon>
        <taxon>Lachnospirales</taxon>
        <taxon>Lachnospiraceae</taxon>
        <taxon>Coprococcus</taxon>
    </lineage>
</organism>
<evidence type="ECO:0000313" key="15">
    <source>
        <dbReference type="Proteomes" id="UP000285693"/>
    </source>
</evidence>
<dbReference type="InterPro" id="IPR005170">
    <property type="entry name" value="Transptr-assoc_dom"/>
</dbReference>
<reference evidence="11 12" key="1">
    <citation type="submission" date="2015-09" db="EMBL/GenBank/DDBJ databases">
        <authorList>
            <consortium name="Pathogen Informatics"/>
        </authorList>
    </citation>
    <scope>NUCLEOTIDE SEQUENCE [LARGE SCALE GENOMIC DNA]</scope>
    <source>
        <strain evidence="6 11">2789STDY5834866</strain>
        <strain evidence="5 12">2789STDY5834962</strain>
    </source>
</reference>
<dbReference type="Proteomes" id="UP000554488">
    <property type="component" value="Unassembled WGS sequence"/>
</dbReference>
<proteinExistence type="predicted"/>
<dbReference type="Proteomes" id="UP000283360">
    <property type="component" value="Unassembled WGS sequence"/>
</dbReference>
<dbReference type="PaxDb" id="410072-ERS852525_00356"/>
<dbReference type="EMBL" id="QRXJ01000003">
    <property type="protein sequence ID" value="RGT92081.1"/>
    <property type="molecule type" value="Genomic_DNA"/>
</dbReference>
<reference evidence="7 16" key="3">
    <citation type="submission" date="2020-04" db="EMBL/GenBank/DDBJ databases">
        <authorList>
            <person name="Pieper L."/>
        </authorList>
    </citation>
    <scope>NUCLEOTIDE SEQUENCE [LARGE SCALE GENOMIC DNA]</scope>
    <source>
        <strain evidence="7 16">F22</strain>
    </source>
</reference>
<dbReference type="EMBL" id="QRXY01000009">
    <property type="protein sequence ID" value="RGU45495.1"/>
    <property type="molecule type" value="Genomic_DNA"/>
</dbReference>
<evidence type="ECO:0000313" key="9">
    <source>
        <dbReference type="EMBL" id="RGU45495.1"/>
    </source>
</evidence>
<evidence type="ECO:0000313" key="6">
    <source>
        <dbReference type="EMBL" id="CUN56296.1"/>
    </source>
</evidence>
<reference evidence="7 16" key="4">
    <citation type="submission" date="2020-07" db="EMBL/GenBank/DDBJ databases">
        <title>Bacterial metabolism rescues the inhibition of intestinal drug absorption by food and drug additives.</title>
        <authorList>
            <person name="Zou L."/>
            <person name="Spanogiannopoulos P."/>
            <person name="Chien H.-C."/>
            <person name="Pieper L.M."/>
            <person name="Cai W."/>
            <person name="Khuri N."/>
            <person name="Pottel J."/>
            <person name="Vora B."/>
            <person name="Ni Z."/>
            <person name="Tsakalozou E."/>
            <person name="Zhang W."/>
            <person name="Shoichet B.K."/>
            <person name="Giacomini K.M."/>
            <person name="Turnbaugh P.J."/>
        </authorList>
    </citation>
    <scope>NUCLEOTIDE SEQUENCE [LARGE SCALE GENOMIC DNA]</scope>
    <source>
        <strain evidence="7 16">F22</strain>
    </source>
</reference>
<accession>A0A173XZ71</accession>
<keyword evidence="13" id="KW-1185">Reference proteome</keyword>
<dbReference type="Gene3D" id="3.10.580.10">
    <property type="entry name" value="CBS-domain"/>
    <property type="match status" value="1"/>
</dbReference>
<dbReference type="Pfam" id="PF00571">
    <property type="entry name" value="CBS"/>
    <property type="match status" value="2"/>
</dbReference>
<dbReference type="InterPro" id="IPR044751">
    <property type="entry name" value="Ion_transp-like_CBS"/>
</dbReference>
<dbReference type="GO" id="GO:0050660">
    <property type="term" value="F:flavin adenine dinucleotide binding"/>
    <property type="evidence" value="ECO:0007669"/>
    <property type="project" value="InterPro"/>
</dbReference>
<dbReference type="SUPFAM" id="SSF56176">
    <property type="entry name" value="FAD-binding/transporter-associated domain-like"/>
    <property type="match status" value="1"/>
</dbReference>
<dbReference type="EMBL" id="CYZK01000002">
    <property type="protein sequence ID" value="CUN56296.1"/>
    <property type="molecule type" value="Genomic_DNA"/>
</dbReference>
<dbReference type="EMBL" id="JABWDC010000031">
    <property type="protein sequence ID" value="NUN86760.1"/>
    <property type="molecule type" value="Genomic_DNA"/>
</dbReference>
<feature type="domain" description="CBS" evidence="4">
    <location>
        <begin position="133"/>
        <end position="190"/>
    </location>
</feature>
<dbReference type="InterPro" id="IPR000644">
    <property type="entry name" value="CBS_dom"/>
</dbReference>
<dbReference type="Proteomes" id="UP000095362">
    <property type="component" value="Unassembled WGS sequence"/>
</dbReference>
<dbReference type="FunFam" id="3.10.580.10:FF:000002">
    <property type="entry name" value="Magnesium/cobalt efflux protein CorC"/>
    <property type="match status" value="1"/>
</dbReference>
<dbReference type="GO" id="GO:0005886">
    <property type="term" value="C:plasma membrane"/>
    <property type="evidence" value="ECO:0007669"/>
    <property type="project" value="TreeGrafter"/>
</dbReference>
<dbReference type="Proteomes" id="UP000095727">
    <property type="component" value="Unassembled WGS sequence"/>
</dbReference>
<sequence>METEGNLLQKMKNVFSDNEDKEKIAEEIIEKVLEGYEKGVLTRREMKMITNIFEYMDSDAKDIMTHRKNIVALDGEESLEKALTFMLEENKSRFPVYEEDIDNIVGILHIRDAMQSYLDGPARKKPVHDLKDAIRPAGFIPETKAIDKLFQQMQQDKSHMVIVLDEYGQTSGIVTMEDIVEEIVGNIQDEYDEEEELIIKQADGTYIVDGMTQLEDLEELLGISFNEEDYDTINGYLIDCLDRIPSEDEECQVEFGGYLFHVLSVDNNTIRKVLVSRTKK</sequence>
<protein>
    <submittedName>
        <fullName evidence="7">HlyC/CorC family transporter</fullName>
    </submittedName>
    <submittedName>
        <fullName evidence="6">Magnesium and cobalt efflux protein CorC</fullName>
    </submittedName>
</protein>
<dbReference type="EMBL" id="QRHO01000021">
    <property type="protein sequence ID" value="RHF81700.1"/>
    <property type="molecule type" value="Genomic_DNA"/>
</dbReference>
<evidence type="ECO:0000313" key="8">
    <source>
        <dbReference type="EMBL" id="RGT92081.1"/>
    </source>
</evidence>
<gene>
    <name evidence="6" type="primary">corC</name>
    <name evidence="10" type="ORF">DW656_13015</name>
    <name evidence="9" type="ORF">DWW65_08080</name>
    <name evidence="8" type="ORF">DWX03_03570</name>
    <name evidence="6" type="ORF">ERS852481_00410</name>
    <name evidence="5" type="ORF">ERS852574_01716</name>
    <name evidence="7" type="ORF">HUU93_09165</name>
</gene>
<keyword evidence="2 3" id="KW-0129">CBS domain</keyword>
<dbReference type="InterPro" id="IPR046342">
    <property type="entry name" value="CBS_dom_sf"/>
</dbReference>
<dbReference type="RefSeq" id="WP_022219891.1">
    <property type="nucleotide sequence ID" value="NZ_CAXSNH010000003.1"/>
</dbReference>
<dbReference type="Proteomes" id="UP000284579">
    <property type="component" value="Unassembled WGS sequence"/>
</dbReference>
<dbReference type="STRING" id="410072.ERS852525_00356"/>
<evidence type="ECO:0000313" key="5">
    <source>
        <dbReference type="EMBL" id="CUM94135.1"/>
    </source>
</evidence>
<evidence type="ECO:0000259" key="4">
    <source>
        <dbReference type="PROSITE" id="PS51371"/>
    </source>
</evidence>
<dbReference type="PANTHER" id="PTHR22777">
    <property type="entry name" value="HEMOLYSIN-RELATED"/>
    <property type="match status" value="1"/>
</dbReference>
<evidence type="ECO:0000313" key="11">
    <source>
        <dbReference type="Proteomes" id="UP000095362"/>
    </source>
</evidence>
<dbReference type="InterPro" id="IPR016169">
    <property type="entry name" value="FAD-bd_PCMH_sub2"/>
</dbReference>
<evidence type="ECO:0000256" key="1">
    <source>
        <dbReference type="ARBA" id="ARBA00022737"/>
    </source>
</evidence>
<dbReference type="PROSITE" id="PS51371">
    <property type="entry name" value="CBS"/>
    <property type="match status" value="2"/>
</dbReference>
<feature type="domain" description="CBS" evidence="4">
    <location>
        <begin position="64"/>
        <end position="125"/>
    </location>
</feature>
<evidence type="ECO:0000256" key="3">
    <source>
        <dbReference type="PROSITE-ProRule" id="PRU00703"/>
    </source>
</evidence>
<evidence type="ECO:0000313" key="16">
    <source>
        <dbReference type="Proteomes" id="UP000554488"/>
    </source>
</evidence>
<dbReference type="Proteomes" id="UP000285693">
    <property type="component" value="Unassembled WGS sequence"/>
</dbReference>